<sequence length="806" mass="91709">MKTFKSLCYLTFIVFIVGCSSEQQENPQRRQLFDADWKFSLGETIGAGTVDFDDSNWRDLDLPHDWSIESKPDIENPSKGDGGYYPTGTGWYRKTFEVPQKWSNKKVLVYFEGVYMNAEVYINGEKLGVQPYGYTSFDFDLTPYLKPGQENVLAVKVDNSNQTNSRWYTGSGIYRYVWLKVTDPLHIAHWGVAITTPEINEAQAKVHVKTKLKNETSSPQSFSLSTRIKNSEENVMEVNLQPNEEKEVTQEVIVENPSLWTPESPELYKAEISIIQDSETIDQVTEPFGIRDIQFSADNGFELNGEKVIINGGNVHHDNGSLGAKAYDRAEVRKVELLKKGGFNAVRTSHNIPSEAFLHACDSLGLLVVDEAFDGWRAMKTTFTPVEHDYSTLFDKWWKHDIQSMVKRDRNHPSIILWSIGNEIIERKEPEAVEAAHKLAEAVREIDTTRGITSAMSTWDADWEIFDPLMAEHDVAGYNYQLHRAESDHERVPSRKILNTESYPNNAFYIWKMATEHDYILGDFVWTAIDYLGESGIGRYYYPGEPDGEHWMLDTFPWHGAYCGDIDLIGWRKPISHYRSMLYNGDEKLYMAVQEPNPEEGEIKLTMWAVWPTWESWTWPEHIGAEVKVDVYSRYPKVRLYLNDSLVGEKLTGKEQEFKAVFEVPYKPGKLKAVGIQDNEEVESVNLVTAGEATKITLSADRSTIAADGQDLSFVRVEITDEKGVHQPNADDELQFSLEGPGEIIAVDNANLKDTDSYVSKTRKAWRGRAMVVIKSTQETGEMILKASSPGLEEEHVVIKSTTVNK</sequence>
<keyword evidence="3" id="KW-0326">Glycosidase</keyword>
<dbReference type="InterPro" id="IPR040605">
    <property type="entry name" value="Glyco_hydro2_dom5"/>
</dbReference>
<dbReference type="Gene3D" id="2.60.120.260">
    <property type="entry name" value="Galactose-binding domain-like"/>
    <property type="match status" value="1"/>
</dbReference>
<dbReference type="Gene3D" id="3.20.20.80">
    <property type="entry name" value="Glycosidases"/>
    <property type="match status" value="1"/>
</dbReference>
<evidence type="ECO:0000259" key="8">
    <source>
        <dbReference type="Pfam" id="PF18565"/>
    </source>
</evidence>
<dbReference type="PROSITE" id="PS51257">
    <property type="entry name" value="PROKAR_LIPOPROTEIN"/>
    <property type="match status" value="1"/>
</dbReference>
<dbReference type="Gene3D" id="2.60.40.10">
    <property type="entry name" value="Immunoglobulins"/>
    <property type="match status" value="3"/>
</dbReference>
<evidence type="ECO:0000259" key="6">
    <source>
        <dbReference type="Pfam" id="PF02837"/>
    </source>
</evidence>
<dbReference type="InterPro" id="IPR006102">
    <property type="entry name" value="Ig-like_GH2"/>
</dbReference>
<gene>
    <name evidence="9" type="ORF">LU635_14305</name>
</gene>
<keyword evidence="10" id="KW-1185">Reference proteome</keyword>
<dbReference type="PROSITE" id="PS00608">
    <property type="entry name" value="GLYCOSYL_HYDROL_F2_2"/>
    <property type="match status" value="1"/>
</dbReference>
<proteinExistence type="inferred from homology"/>
<dbReference type="InterPro" id="IPR006103">
    <property type="entry name" value="Glyco_hydro_2_cat"/>
</dbReference>
<feature type="domain" description="DUF4982" evidence="7">
    <location>
        <begin position="624"/>
        <end position="682"/>
    </location>
</feature>
<evidence type="ECO:0000256" key="3">
    <source>
        <dbReference type="ARBA" id="ARBA00023295"/>
    </source>
</evidence>
<dbReference type="Proteomes" id="UP001139344">
    <property type="component" value="Unassembled WGS sequence"/>
</dbReference>
<dbReference type="SUPFAM" id="SSF51445">
    <property type="entry name" value="(Trans)glycosidases"/>
    <property type="match status" value="1"/>
</dbReference>
<dbReference type="InterPro" id="IPR023232">
    <property type="entry name" value="Glyco_hydro_2_AS"/>
</dbReference>
<dbReference type="GO" id="GO:0004553">
    <property type="term" value="F:hydrolase activity, hydrolyzing O-glycosyl compounds"/>
    <property type="evidence" value="ECO:0007669"/>
    <property type="project" value="InterPro"/>
</dbReference>
<comment type="similarity">
    <text evidence="1">Belongs to the glycosyl hydrolase 2 family.</text>
</comment>
<dbReference type="InterPro" id="IPR036156">
    <property type="entry name" value="Beta-gal/glucu_dom_sf"/>
</dbReference>
<dbReference type="InterPro" id="IPR032311">
    <property type="entry name" value="DUF4982"/>
</dbReference>
<dbReference type="Pfam" id="PF02836">
    <property type="entry name" value="Glyco_hydro_2_C"/>
    <property type="match status" value="1"/>
</dbReference>
<accession>A0A9X1UYX7</accession>
<organism evidence="9 10">
    <name type="scientific">Christiangramia crocea</name>
    <dbReference type="NCBI Taxonomy" id="2904124"/>
    <lineage>
        <taxon>Bacteria</taxon>
        <taxon>Pseudomonadati</taxon>
        <taxon>Bacteroidota</taxon>
        <taxon>Flavobacteriia</taxon>
        <taxon>Flavobacteriales</taxon>
        <taxon>Flavobacteriaceae</taxon>
        <taxon>Christiangramia</taxon>
    </lineage>
</organism>
<feature type="domain" description="Glycoside hydrolase family 2" evidence="8">
    <location>
        <begin position="696"/>
        <end position="797"/>
    </location>
</feature>
<reference evidence="9" key="1">
    <citation type="submission" date="2021-12" db="EMBL/GenBank/DDBJ databases">
        <title>Description of Gramella crocea sp. nov., a new bacterium isolated from activated sludge.</title>
        <authorList>
            <person name="Zhang X."/>
        </authorList>
    </citation>
    <scope>NUCLEOTIDE SEQUENCE</scope>
    <source>
        <strain evidence="9">YB25</strain>
    </source>
</reference>
<dbReference type="GO" id="GO:0005975">
    <property type="term" value="P:carbohydrate metabolic process"/>
    <property type="evidence" value="ECO:0007669"/>
    <property type="project" value="InterPro"/>
</dbReference>
<dbReference type="PANTHER" id="PTHR42732">
    <property type="entry name" value="BETA-GALACTOSIDASE"/>
    <property type="match status" value="1"/>
</dbReference>
<dbReference type="RefSeq" id="WP_240100174.1">
    <property type="nucleotide sequence ID" value="NZ_JAJSON010000025.1"/>
</dbReference>
<evidence type="ECO:0000313" key="10">
    <source>
        <dbReference type="Proteomes" id="UP001139344"/>
    </source>
</evidence>
<comment type="caution">
    <text evidence="9">The sequence shown here is derived from an EMBL/GenBank/DDBJ whole genome shotgun (WGS) entry which is preliminary data.</text>
</comment>
<dbReference type="SUPFAM" id="SSF49303">
    <property type="entry name" value="beta-Galactosidase/glucuronidase domain"/>
    <property type="match status" value="1"/>
</dbReference>
<dbReference type="Pfam" id="PF16355">
    <property type="entry name" value="DUF4982"/>
    <property type="match status" value="1"/>
</dbReference>
<dbReference type="Pfam" id="PF18565">
    <property type="entry name" value="Glyco_hydro2_C5"/>
    <property type="match status" value="1"/>
</dbReference>
<dbReference type="InterPro" id="IPR051913">
    <property type="entry name" value="GH2_Domain-Containing"/>
</dbReference>
<protein>
    <submittedName>
        <fullName evidence="9">DUF4982 domain-containing protein</fullName>
    </submittedName>
</protein>
<keyword evidence="2" id="KW-0378">Hydrolase</keyword>
<dbReference type="InterPro" id="IPR006104">
    <property type="entry name" value="Glyco_hydro_2_N"/>
</dbReference>
<dbReference type="EMBL" id="JAJSON010000025">
    <property type="protein sequence ID" value="MCG9972819.1"/>
    <property type="molecule type" value="Genomic_DNA"/>
</dbReference>
<evidence type="ECO:0000259" key="4">
    <source>
        <dbReference type="Pfam" id="PF00703"/>
    </source>
</evidence>
<dbReference type="InterPro" id="IPR006101">
    <property type="entry name" value="Glyco_hydro_2"/>
</dbReference>
<feature type="domain" description="Glycosyl hydrolases family 2 sugar binding" evidence="6">
    <location>
        <begin position="87"/>
        <end position="179"/>
    </location>
</feature>
<dbReference type="PANTHER" id="PTHR42732:SF1">
    <property type="entry name" value="BETA-MANNOSIDASE"/>
    <property type="match status" value="1"/>
</dbReference>
<dbReference type="AlphaFoldDB" id="A0A9X1UYX7"/>
<evidence type="ECO:0000259" key="7">
    <source>
        <dbReference type="Pfam" id="PF16355"/>
    </source>
</evidence>
<dbReference type="PRINTS" id="PR00132">
    <property type="entry name" value="GLHYDRLASE2"/>
</dbReference>
<dbReference type="Pfam" id="PF00703">
    <property type="entry name" value="Glyco_hydro_2"/>
    <property type="match status" value="1"/>
</dbReference>
<dbReference type="InterPro" id="IPR008979">
    <property type="entry name" value="Galactose-bd-like_sf"/>
</dbReference>
<dbReference type="InterPro" id="IPR017853">
    <property type="entry name" value="GH"/>
</dbReference>
<dbReference type="InterPro" id="IPR013783">
    <property type="entry name" value="Ig-like_fold"/>
</dbReference>
<evidence type="ECO:0000313" key="9">
    <source>
        <dbReference type="EMBL" id="MCG9972819.1"/>
    </source>
</evidence>
<feature type="domain" description="Glycoside hydrolase family 2 catalytic" evidence="5">
    <location>
        <begin position="298"/>
        <end position="460"/>
    </location>
</feature>
<evidence type="ECO:0000259" key="5">
    <source>
        <dbReference type="Pfam" id="PF02836"/>
    </source>
</evidence>
<feature type="domain" description="Glycoside hydrolase family 2 immunoglobulin-like beta-sandwich" evidence="4">
    <location>
        <begin position="195"/>
        <end position="291"/>
    </location>
</feature>
<dbReference type="Pfam" id="PF02837">
    <property type="entry name" value="Glyco_hydro_2_N"/>
    <property type="match status" value="1"/>
</dbReference>
<evidence type="ECO:0000256" key="2">
    <source>
        <dbReference type="ARBA" id="ARBA00022801"/>
    </source>
</evidence>
<dbReference type="SUPFAM" id="SSF49785">
    <property type="entry name" value="Galactose-binding domain-like"/>
    <property type="match status" value="1"/>
</dbReference>
<name>A0A9X1UYX7_9FLAO</name>
<evidence type="ECO:0000256" key="1">
    <source>
        <dbReference type="ARBA" id="ARBA00007401"/>
    </source>
</evidence>